<dbReference type="GO" id="GO:0016783">
    <property type="term" value="F:sulfurtransferase activity"/>
    <property type="evidence" value="ECO:0007669"/>
    <property type="project" value="InterPro"/>
</dbReference>
<keyword evidence="2 3" id="KW-0501">Molybdenum cofactor biosynthesis</keyword>
<sequence length="269" mass="29405">MTLYPSIPAYRFEAGKYQETEEKLLTEAALQIKINHRPYTVTMRTPGSEVWLTTGLLFTEGIITGMNDILSLQETMGANGLVQSIDIGLPEEIVTKKHIFNRSIASSSSCGICGKTELCDIEIPTSVLETGELTMDLIPSLFEQLRNHQILFDQTGGSHAAGIFNSEGLVLSAQEDIGRHNAVDKAIGELLTQQTLEQARILCVSGRISYEIVAKCVQAGIPFLLSVSAPSSLAVETCQQKGITLIAFCRNDRATVYTHTERVKTSILI</sequence>
<feature type="active site" description="Cysteine persulfide intermediate" evidence="3">
    <location>
        <position position="110"/>
    </location>
</feature>
<dbReference type="Gene3D" id="3.10.20.10">
    <property type="match status" value="1"/>
</dbReference>
<dbReference type="GO" id="GO:0005737">
    <property type="term" value="C:cytoplasm"/>
    <property type="evidence" value="ECO:0007669"/>
    <property type="project" value="UniProtKB-SubCell"/>
</dbReference>
<feature type="binding site" evidence="3">
    <location>
        <begin position="248"/>
        <end position="253"/>
    </location>
    <ligand>
        <name>Mo-bis(molybdopterin guanine dinucleotide)</name>
        <dbReference type="ChEBI" id="CHEBI:60539"/>
    </ligand>
</feature>
<evidence type="ECO:0000313" key="4">
    <source>
        <dbReference type="EMBL" id="MDJ1483053.1"/>
    </source>
</evidence>
<dbReference type="GO" id="GO:0006777">
    <property type="term" value="P:Mo-molybdopterin cofactor biosynthetic process"/>
    <property type="evidence" value="ECO:0007669"/>
    <property type="project" value="UniProtKB-UniRule"/>
</dbReference>
<dbReference type="InterPro" id="IPR016193">
    <property type="entry name" value="Cytidine_deaminase-like"/>
</dbReference>
<dbReference type="PANTHER" id="PTHR30592">
    <property type="entry name" value="FORMATE DEHYDROGENASE"/>
    <property type="match status" value="1"/>
</dbReference>
<dbReference type="PIRSF" id="PIRSF015626">
    <property type="entry name" value="FdhD"/>
    <property type="match status" value="1"/>
</dbReference>
<gene>
    <name evidence="3 4" type="primary">fdhD</name>
    <name evidence="4" type="ORF">QNI16_21305</name>
</gene>
<dbReference type="Pfam" id="PF02634">
    <property type="entry name" value="FdhD-NarQ"/>
    <property type="match status" value="1"/>
</dbReference>
<keyword evidence="1 3" id="KW-0963">Cytoplasm</keyword>
<dbReference type="EMBL" id="JASJOS010000010">
    <property type="protein sequence ID" value="MDJ1483053.1"/>
    <property type="molecule type" value="Genomic_DNA"/>
</dbReference>
<protein>
    <recommendedName>
        <fullName evidence="3">Sulfur carrier protein FdhD</fullName>
    </recommendedName>
</protein>
<evidence type="ECO:0000313" key="5">
    <source>
        <dbReference type="Proteomes" id="UP001241110"/>
    </source>
</evidence>
<accession>A0AAE3QV24</accession>
<dbReference type="NCBIfam" id="TIGR00129">
    <property type="entry name" value="fdhD_narQ"/>
    <property type="match status" value="1"/>
</dbReference>
<dbReference type="RefSeq" id="WP_313982580.1">
    <property type="nucleotide sequence ID" value="NZ_JASJOS010000010.1"/>
</dbReference>
<comment type="similarity">
    <text evidence="3">Belongs to the FdhD family.</text>
</comment>
<comment type="function">
    <text evidence="3">Required for formate dehydrogenase (FDH) activity. Acts as a sulfur carrier protein that transfers sulfur from IscS to the molybdenum cofactor prior to its insertion into FDH.</text>
</comment>
<dbReference type="Gene3D" id="3.40.140.10">
    <property type="entry name" value="Cytidine Deaminase, domain 2"/>
    <property type="match status" value="1"/>
</dbReference>
<comment type="caution">
    <text evidence="4">The sequence shown here is derived from an EMBL/GenBank/DDBJ whole genome shotgun (WGS) entry which is preliminary data.</text>
</comment>
<name>A0AAE3QV24_9BACT</name>
<dbReference type="GO" id="GO:0097163">
    <property type="term" value="F:sulfur carrier activity"/>
    <property type="evidence" value="ECO:0007669"/>
    <property type="project" value="UniProtKB-UniRule"/>
</dbReference>
<dbReference type="Proteomes" id="UP001241110">
    <property type="component" value="Unassembled WGS sequence"/>
</dbReference>
<dbReference type="SUPFAM" id="SSF53927">
    <property type="entry name" value="Cytidine deaminase-like"/>
    <property type="match status" value="1"/>
</dbReference>
<proteinExistence type="inferred from homology"/>
<evidence type="ECO:0000256" key="1">
    <source>
        <dbReference type="ARBA" id="ARBA00022490"/>
    </source>
</evidence>
<comment type="subcellular location">
    <subcellularLocation>
        <location evidence="3">Cytoplasm</location>
    </subcellularLocation>
</comment>
<reference evidence="4" key="1">
    <citation type="submission" date="2023-05" db="EMBL/GenBank/DDBJ databases">
        <authorList>
            <person name="Zhang X."/>
        </authorList>
    </citation>
    <scope>NUCLEOTIDE SEQUENCE</scope>
    <source>
        <strain evidence="4">YF14B1</strain>
    </source>
</reference>
<dbReference type="PANTHER" id="PTHR30592:SF1">
    <property type="entry name" value="SULFUR CARRIER PROTEIN FDHD"/>
    <property type="match status" value="1"/>
</dbReference>
<dbReference type="InterPro" id="IPR003786">
    <property type="entry name" value="FdhD"/>
</dbReference>
<evidence type="ECO:0000256" key="3">
    <source>
        <dbReference type="HAMAP-Rule" id="MF_00187"/>
    </source>
</evidence>
<dbReference type="AlphaFoldDB" id="A0AAE3QV24"/>
<dbReference type="HAMAP" id="MF_00187">
    <property type="entry name" value="FdhD"/>
    <property type="match status" value="1"/>
</dbReference>
<organism evidence="4 5">
    <name type="scientific">Xanthocytophaga flava</name>
    <dbReference type="NCBI Taxonomy" id="3048013"/>
    <lineage>
        <taxon>Bacteria</taxon>
        <taxon>Pseudomonadati</taxon>
        <taxon>Bacteroidota</taxon>
        <taxon>Cytophagia</taxon>
        <taxon>Cytophagales</taxon>
        <taxon>Rhodocytophagaceae</taxon>
        <taxon>Xanthocytophaga</taxon>
    </lineage>
</organism>
<evidence type="ECO:0000256" key="2">
    <source>
        <dbReference type="ARBA" id="ARBA00023150"/>
    </source>
</evidence>